<dbReference type="AlphaFoldDB" id="A0A3M7TQR9"/>
<evidence type="ECO:0000313" key="5">
    <source>
        <dbReference type="EMBL" id="RNA67039.1"/>
    </source>
</evidence>
<evidence type="ECO:0000313" key="6">
    <source>
        <dbReference type="Proteomes" id="UP000278746"/>
    </source>
</evidence>
<dbReference type="PROSITE" id="PS50977">
    <property type="entry name" value="HTH_TETR_2"/>
    <property type="match status" value="1"/>
</dbReference>
<dbReference type="SUPFAM" id="SSF46689">
    <property type="entry name" value="Homeodomain-like"/>
    <property type="match status" value="1"/>
</dbReference>
<organism evidence="5 6">
    <name type="scientific">Alteribacter keqinensis</name>
    <dbReference type="NCBI Taxonomy" id="2483800"/>
    <lineage>
        <taxon>Bacteria</taxon>
        <taxon>Bacillati</taxon>
        <taxon>Bacillota</taxon>
        <taxon>Bacilli</taxon>
        <taxon>Bacillales</taxon>
        <taxon>Bacillaceae</taxon>
        <taxon>Alteribacter</taxon>
    </lineage>
</organism>
<comment type="caution">
    <text evidence="5">The sequence shown here is derived from an EMBL/GenBank/DDBJ whole genome shotgun (WGS) entry which is preliminary data.</text>
</comment>
<evidence type="ECO:0000256" key="1">
    <source>
        <dbReference type="ARBA" id="ARBA00022491"/>
    </source>
</evidence>
<feature type="domain" description="HTH tetR-type" evidence="4">
    <location>
        <begin position="3"/>
        <end position="63"/>
    </location>
</feature>
<dbReference type="RefSeq" id="WP_122901080.1">
    <property type="nucleotide sequence ID" value="NZ_RHIB01000003.1"/>
</dbReference>
<evidence type="ECO:0000256" key="3">
    <source>
        <dbReference type="PROSITE-ProRule" id="PRU00335"/>
    </source>
</evidence>
<reference evidence="5 6" key="1">
    <citation type="submission" date="2018-10" db="EMBL/GenBank/DDBJ databases">
        <title>Bacillus Keqinensis sp. nov., a moderately halophilic bacterium isolated from a saline-alkaline lake.</title>
        <authorList>
            <person name="Wang H."/>
        </authorList>
    </citation>
    <scope>NUCLEOTIDE SEQUENCE [LARGE SCALE GENOMIC DNA]</scope>
    <source>
        <strain evidence="5 6">KQ-3</strain>
    </source>
</reference>
<accession>A0A3M7TQR9</accession>
<dbReference type="InterPro" id="IPR036271">
    <property type="entry name" value="Tet_transcr_reg_TetR-rel_C_sf"/>
</dbReference>
<dbReference type="PANTHER" id="PTHR43479">
    <property type="entry name" value="ACREF/ENVCD OPERON REPRESSOR-RELATED"/>
    <property type="match status" value="1"/>
</dbReference>
<protein>
    <submittedName>
        <fullName evidence="5">TetR/AcrR family transcriptional regulator</fullName>
    </submittedName>
</protein>
<keyword evidence="1" id="KW-0678">Repressor</keyword>
<name>A0A3M7TQR9_9BACI</name>
<dbReference type="InterPro" id="IPR001647">
    <property type="entry name" value="HTH_TetR"/>
</dbReference>
<dbReference type="GO" id="GO:0003677">
    <property type="term" value="F:DNA binding"/>
    <property type="evidence" value="ECO:0007669"/>
    <property type="project" value="UniProtKB-UniRule"/>
</dbReference>
<dbReference type="Gene3D" id="1.10.10.60">
    <property type="entry name" value="Homeodomain-like"/>
    <property type="match status" value="1"/>
</dbReference>
<evidence type="ECO:0000256" key="2">
    <source>
        <dbReference type="ARBA" id="ARBA00023125"/>
    </source>
</evidence>
<dbReference type="InterPro" id="IPR009057">
    <property type="entry name" value="Homeodomain-like_sf"/>
</dbReference>
<dbReference type="Pfam" id="PF00440">
    <property type="entry name" value="TetR_N"/>
    <property type="match status" value="1"/>
</dbReference>
<dbReference type="Proteomes" id="UP000278746">
    <property type="component" value="Unassembled WGS sequence"/>
</dbReference>
<proteinExistence type="predicted"/>
<keyword evidence="6" id="KW-1185">Reference proteome</keyword>
<dbReference type="SUPFAM" id="SSF48498">
    <property type="entry name" value="Tetracyclin repressor-like, C-terminal domain"/>
    <property type="match status" value="1"/>
</dbReference>
<sequence length="196" mass="22777">MPSRTAEKIKQVSLRLFAQEGYDGASLSKITDEVGIRKSSLYNHFKNKEALFLTLVDDVYARYVAELNETVHEGADDESVDTTLHKAFIMTTDFLRKEEVGRFYMHFLLFPPKDLKLSVHERFLRFEEELNLVLLPVITRGMNDRAIEKSSPADVLDAFYCVLDGISAQMFYYDPDTVNRKRQHAWNVFWRGIRAD</sequence>
<dbReference type="PANTHER" id="PTHR43479:SF11">
    <property type="entry name" value="ACREF_ENVCD OPERON REPRESSOR-RELATED"/>
    <property type="match status" value="1"/>
</dbReference>
<gene>
    <name evidence="5" type="ORF">EBO34_17775</name>
</gene>
<dbReference type="Gene3D" id="1.10.357.10">
    <property type="entry name" value="Tetracycline Repressor, domain 2"/>
    <property type="match status" value="1"/>
</dbReference>
<feature type="DNA-binding region" description="H-T-H motif" evidence="3">
    <location>
        <begin position="26"/>
        <end position="45"/>
    </location>
</feature>
<dbReference type="EMBL" id="RHIB01000003">
    <property type="protein sequence ID" value="RNA67039.1"/>
    <property type="molecule type" value="Genomic_DNA"/>
</dbReference>
<dbReference type="OrthoDB" id="509229at2"/>
<evidence type="ECO:0000259" key="4">
    <source>
        <dbReference type="PROSITE" id="PS50977"/>
    </source>
</evidence>
<dbReference type="InterPro" id="IPR050624">
    <property type="entry name" value="HTH-type_Tx_Regulator"/>
</dbReference>
<keyword evidence="2 3" id="KW-0238">DNA-binding</keyword>
<dbReference type="PRINTS" id="PR00455">
    <property type="entry name" value="HTHTETR"/>
</dbReference>